<keyword evidence="1" id="KW-1133">Transmembrane helix</keyword>
<proteinExistence type="predicted"/>
<evidence type="ECO:0000313" key="2">
    <source>
        <dbReference type="EMBL" id="JAP18585.1"/>
    </source>
</evidence>
<organism evidence="2">
    <name type="scientific">Solanum chacoense</name>
    <name type="common">Chaco potato</name>
    <dbReference type="NCBI Taxonomy" id="4108"/>
    <lineage>
        <taxon>Eukaryota</taxon>
        <taxon>Viridiplantae</taxon>
        <taxon>Streptophyta</taxon>
        <taxon>Embryophyta</taxon>
        <taxon>Tracheophyta</taxon>
        <taxon>Spermatophyta</taxon>
        <taxon>Magnoliopsida</taxon>
        <taxon>eudicotyledons</taxon>
        <taxon>Gunneridae</taxon>
        <taxon>Pentapetalae</taxon>
        <taxon>asterids</taxon>
        <taxon>lamiids</taxon>
        <taxon>Solanales</taxon>
        <taxon>Solanaceae</taxon>
        <taxon>Solanoideae</taxon>
        <taxon>Solaneae</taxon>
        <taxon>Solanum</taxon>
    </lineage>
</organism>
<dbReference type="EMBL" id="GEDG01021098">
    <property type="protein sequence ID" value="JAP18585.1"/>
    <property type="molecule type" value="Transcribed_RNA"/>
</dbReference>
<feature type="transmembrane region" description="Helical" evidence="1">
    <location>
        <begin position="36"/>
        <end position="52"/>
    </location>
</feature>
<accession>A0A0V0HFH9</accession>
<keyword evidence="1" id="KW-0472">Membrane</keyword>
<name>A0A0V0HFH9_SOLCH</name>
<protein>
    <submittedName>
        <fullName evidence="2">Putative ovule protein</fullName>
    </submittedName>
</protein>
<keyword evidence="1" id="KW-0812">Transmembrane</keyword>
<feature type="transmembrane region" description="Helical" evidence="1">
    <location>
        <begin position="64"/>
        <end position="88"/>
    </location>
</feature>
<sequence length="116" mass="13621">MLTDRSSCKMKTPYILSDVNGRFTLSLLQKWKRMQIAFSFIHGITLVLQHYFTERLSFVDILDYIYFKIWTYLLVFTGLNSAFLSLGLETEFAVVYKFWKLSLPLALHLTKLINPS</sequence>
<dbReference type="AlphaFoldDB" id="A0A0V0HFH9"/>
<evidence type="ECO:0000256" key="1">
    <source>
        <dbReference type="SAM" id="Phobius"/>
    </source>
</evidence>
<reference evidence="2" key="1">
    <citation type="submission" date="2015-12" db="EMBL/GenBank/DDBJ databases">
        <title>Gene expression during late stages of embryo sac development: a critical building block for successful pollen-pistil interactions.</title>
        <authorList>
            <person name="Liu Y."/>
            <person name="Joly V."/>
            <person name="Sabar M."/>
            <person name="Matton D.P."/>
        </authorList>
    </citation>
    <scope>NUCLEOTIDE SEQUENCE</scope>
</reference>